<protein>
    <submittedName>
        <fullName evidence="1">Uncharacterized protein</fullName>
    </submittedName>
</protein>
<accession>A0A9K3JMF0</accession>
<dbReference type="Proteomes" id="UP000215914">
    <property type="component" value="Unassembled WGS sequence"/>
</dbReference>
<comment type="caution">
    <text evidence="1">The sequence shown here is derived from an EMBL/GenBank/DDBJ whole genome shotgun (WGS) entry which is preliminary data.</text>
</comment>
<dbReference type="Gramene" id="mRNA:HanXRQr2_Chr02g0058651">
    <property type="protein sequence ID" value="mRNA:HanXRQr2_Chr02g0058651"/>
    <property type="gene ID" value="HanXRQr2_Chr02g0058651"/>
</dbReference>
<dbReference type="EMBL" id="MNCJ02000317">
    <property type="protein sequence ID" value="KAF5817920.1"/>
    <property type="molecule type" value="Genomic_DNA"/>
</dbReference>
<dbReference type="AlphaFoldDB" id="A0A9K3JMF0"/>
<evidence type="ECO:0000313" key="2">
    <source>
        <dbReference type="Proteomes" id="UP000215914"/>
    </source>
</evidence>
<name>A0A9K3JMF0_HELAN</name>
<proteinExistence type="predicted"/>
<organism evidence="1 2">
    <name type="scientific">Helianthus annuus</name>
    <name type="common">Common sunflower</name>
    <dbReference type="NCBI Taxonomy" id="4232"/>
    <lineage>
        <taxon>Eukaryota</taxon>
        <taxon>Viridiplantae</taxon>
        <taxon>Streptophyta</taxon>
        <taxon>Embryophyta</taxon>
        <taxon>Tracheophyta</taxon>
        <taxon>Spermatophyta</taxon>
        <taxon>Magnoliopsida</taxon>
        <taxon>eudicotyledons</taxon>
        <taxon>Gunneridae</taxon>
        <taxon>Pentapetalae</taxon>
        <taxon>asterids</taxon>
        <taxon>campanulids</taxon>
        <taxon>Asterales</taxon>
        <taxon>Asteraceae</taxon>
        <taxon>Asteroideae</taxon>
        <taxon>Heliantheae alliance</taxon>
        <taxon>Heliantheae</taxon>
        <taxon>Helianthus</taxon>
    </lineage>
</organism>
<evidence type="ECO:0000313" key="1">
    <source>
        <dbReference type="EMBL" id="KAF5817920.1"/>
    </source>
</evidence>
<keyword evidence="2" id="KW-1185">Reference proteome</keyword>
<gene>
    <name evidence="1" type="ORF">HanXRQr2_Chr02g0058651</name>
</gene>
<reference evidence="1" key="2">
    <citation type="submission" date="2020-06" db="EMBL/GenBank/DDBJ databases">
        <title>Helianthus annuus Genome sequencing and assembly Release 2.</title>
        <authorList>
            <person name="Gouzy J."/>
            <person name="Langlade N."/>
            <person name="Munos S."/>
        </authorList>
    </citation>
    <scope>NUCLEOTIDE SEQUENCE</scope>
    <source>
        <tissue evidence="1">Leaves</tissue>
    </source>
</reference>
<sequence>MLCLIKHTLSDPLPIIWKICLDRVIITARHYCTIVEDYTHDLDITALLAHHI</sequence>
<reference evidence="1" key="1">
    <citation type="journal article" date="2017" name="Nature">
        <title>The sunflower genome provides insights into oil metabolism, flowering and Asterid evolution.</title>
        <authorList>
            <person name="Badouin H."/>
            <person name="Gouzy J."/>
            <person name="Grassa C.J."/>
            <person name="Murat F."/>
            <person name="Staton S.E."/>
            <person name="Cottret L."/>
            <person name="Lelandais-Briere C."/>
            <person name="Owens G.L."/>
            <person name="Carrere S."/>
            <person name="Mayjonade B."/>
            <person name="Legrand L."/>
            <person name="Gill N."/>
            <person name="Kane N.C."/>
            <person name="Bowers J.E."/>
            <person name="Hubner S."/>
            <person name="Bellec A."/>
            <person name="Berard A."/>
            <person name="Berges H."/>
            <person name="Blanchet N."/>
            <person name="Boniface M.C."/>
            <person name="Brunel D."/>
            <person name="Catrice O."/>
            <person name="Chaidir N."/>
            <person name="Claudel C."/>
            <person name="Donnadieu C."/>
            <person name="Faraut T."/>
            <person name="Fievet G."/>
            <person name="Helmstetter N."/>
            <person name="King M."/>
            <person name="Knapp S.J."/>
            <person name="Lai Z."/>
            <person name="Le Paslier M.C."/>
            <person name="Lippi Y."/>
            <person name="Lorenzon L."/>
            <person name="Mandel J.R."/>
            <person name="Marage G."/>
            <person name="Marchand G."/>
            <person name="Marquand E."/>
            <person name="Bret-Mestries E."/>
            <person name="Morien E."/>
            <person name="Nambeesan S."/>
            <person name="Nguyen T."/>
            <person name="Pegot-Espagnet P."/>
            <person name="Pouilly N."/>
            <person name="Raftis F."/>
            <person name="Sallet E."/>
            <person name="Schiex T."/>
            <person name="Thomas J."/>
            <person name="Vandecasteele C."/>
            <person name="Vares D."/>
            <person name="Vear F."/>
            <person name="Vautrin S."/>
            <person name="Crespi M."/>
            <person name="Mangin B."/>
            <person name="Burke J.M."/>
            <person name="Salse J."/>
            <person name="Munos S."/>
            <person name="Vincourt P."/>
            <person name="Rieseberg L.H."/>
            <person name="Langlade N.B."/>
        </authorList>
    </citation>
    <scope>NUCLEOTIDE SEQUENCE</scope>
    <source>
        <tissue evidence="1">Leaves</tissue>
    </source>
</reference>